<evidence type="ECO:0000256" key="2">
    <source>
        <dbReference type="ARBA" id="ARBA00004056"/>
    </source>
</evidence>
<feature type="domain" description="Tryptophan synthase beta chain-like PALP" evidence="10">
    <location>
        <begin position="7"/>
        <end position="294"/>
    </location>
</feature>
<reference evidence="12" key="1">
    <citation type="journal article" date="2019" name="Int. J. Syst. Evol. Microbiol.">
        <title>The Global Catalogue of Microorganisms (GCM) 10K type strain sequencing project: providing services to taxonomists for standard genome sequencing and annotation.</title>
        <authorList>
            <consortium name="The Broad Institute Genomics Platform"/>
            <consortium name="The Broad Institute Genome Sequencing Center for Infectious Disease"/>
            <person name="Wu L."/>
            <person name="Ma J."/>
        </authorList>
    </citation>
    <scope>NUCLEOTIDE SEQUENCE [LARGE SCALE GENOMIC DNA]</scope>
    <source>
        <strain evidence="12">CGMCC 1.18575</strain>
    </source>
</reference>
<dbReference type="CDD" id="cd01561">
    <property type="entry name" value="CBS_like"/>
    <property type="match status" value="1"/>
</dbReference>
<dbReference type="Gene3D" id="3.40.50.1100">
    <property type="match status" value="2"/>
</dbReference>
<dbReference type="PROSITE" id="PS00165">
    <property type="entry name" value="DEHYDRATASE_SER_THR"/>
    <property type="match status" value="1"/>
</dbReference>
<evidence type="ECO:0000256" key="9">
    <source>
        <dbReference type="ARBA" id="ARBA00022898"/>
    </source>
</evidence>
<dbReference type="EMBL" id="JBHSMI010000025">
    <property type="protein sequence ID" value="MFC5404237.1"/>
    <property type="molecule type" value="Genomic_DNA"/>
</dbReference>
<dbReference type="Proteomes" id="UP001596113">
    <property type="component" value="Unassembled WGS sequence"/>
</dbReference>
<evidence type="ECO:0000256" key="6">
    <source>
        <dbReference type="ARBA" id="ARBA00012331"/>
    </source>
</evidence>
<protein>
    <recommendedName>
        <fullName evidence="7">N-(2-amino-2-carboxyethyl)-L-glutamate synthase</fullName>
        <ecNumber evidence="6">2.5.1.140</ecNumber>
    </recommendedName>
</protein>
<dbReference type="InterPro" id="IPR050214">
    <property type="entry name" value="Cys_Synth/Cystath_Beta-Synth"/>
</dbReference>
<proteinExistence type="inferred from homology"/>
<keyword evidence="8" id="KW-0808">Transferase</keyword>
<dbReference type="InterPro" id="IPR001216">
    <property type="entry name" value="P-phosphate_BS"/>
</dbReference>
<comment type="pathway">
    <text evidence="3">Siderophore biosynthesis.</text>
</comment>
<dbReference type="SUPFAM" id="SSF53686">
    <property type="entry name" value="Tryptophan synthase beta subunit-like PLP-dependent enzymes"/>
    <property type="match status" value="1"/>
</dbReference>
<evidence type="ECO:0000256" key="8">
    <source>
        <dbReference type="ARBA" id="ARBA00022679"/>
    </source>
</evidence>
<evidence type="ECO:0000256" key="4">
    <source>
        <dbReference type="ARBA" id="ARBA00008519"/>
    </source>
</evidence>
<sequence length="319" mass="35923">MLNTILAQVGNTPVIQLQLDCLHNMEVMAKLEFYNPTGSIKDRAAKYLIEKLISKREINHSTVVIESSSGNFGIALSAYCKKYNIPFYCVIDPLITPINEMIIRSLSSKVFKVTERDENGGYLLNRIRTVNELVEAIPNSYWVNQYENPYNAEAYYATLGEEICRSHPDIDYLFVGVSSGGTITGLSKKIKEEIPSCKIIAVDVEGSVVFGGKAKRRFIPGIGSSMRPRILEQAHIDEIVYAEELVSVYECRELLTRHHIFAGGSSGSVIAAVKKYFRFRTNVTPTKVMTLFCDRGDRYASTIYNDDWLRESFPNSILS</sequence>
<comment type="similarity">
    <text evidence="4">Belongs to the cysteine synthase/cystathionine beta-synthase family. SbnA subfamily.</text>
</comment>
<organism evidence="11 12">
    <name type="scientific">Cohnella soli</name>
    <dbReference type="NCBI Taxonomy" id="425005"/>
    <lineage>
        <taxon>Bacteria</taxon>
        <taxon>Bacillati</taxon>
        <taxon>Bacillota</taxon>
        <taxon>Bacilli</taxon>
        <taxon>Bacillales</taxon>
        <taxon>Paenibacillaceae</taxon>
        <taxon>Cohnella</taxon>
    </lineage>
</organism>
<dbReference type="InterPro" id="IPR001926">
    <property type="entry name" value="TrpB-like_PALP"/>
</dbReference>
<evidence type="ECO:0000259" key="10">
    <source>
        <dbReference type="Pfam" id="PF00291"/>
    </source>
</evidence>
<evidence type="ECO:0000256" key="1">
    <source>
        <dbReference type="ARBA" id="ARBA00001933"/>
    </source>
</evidence>
<dbReference type="RefSeq" id="WP_378134314.1">
    <property type="nucleotide sequence ID" value="NZ_JBHSMI010000025.1"/>
</dbReference>
<evidence type="ECO:0000256" key="7">
    <source>
        <dbReference type="ARBA" id="ARBA00016985"/>
    </source>
</evidence>
<keyword evidence="12" id="KW-1185">Reference proteome</keyword>
<evidence type="ECO:0000256" key="5">
    <source>
        <dbReference type="ARBA" id="ARBA00011738"/>
    </source>
</evidence>
<accession>A0ABW0HVM9</accession>
<dbReference type="PROSITE" id="PS00901">
    <property type="entry name" value="CYS_SYNTHASE"/>
    <property type="match status" value="1"/>
</dbReference>
<dbReference type="Pfam" id="PF00291">
    <property type="entry name" value="PALP"/>
    <property type="match status" value="1"/>
</dbReference>
<dbReference type="NCBIfam" id="TIGR03945">
    <property type="entry name" value="PLP_SbnA_fam"/>
    <property type="match status" value="1"/>
</dbReference>
<dbReference type="PANTHER" id="PTHR10314">
    <property type="entry name" value="CYSTATHIONINE BETA-SYNTHASE"/>
    <property type="match status" value="1"/>
</dbReference>
<dbReference type="InterPro" id="IPR036052">
    <property type="entry name" value="TrpB-like_PALP_sf"/>
</dbReference>
<dbReference type="InterPro" id="IPR023927">
    <property type="entry name" value="SbnA"/>
</dbReference>
<comment type="cofactor">
    <cofactor evidence="1">
        <name>pyridoxal 5'-phosphate</name>
        <dbReference type="ChEBI" id="CHEBI:597326"/>
    </cofactor>
</comment>
<comment type="subunit">
    <text evidence="5">Homodimer.</text>
</comment>
<gene>
    <name evidence="11" type="primary">sbnA</name>
    <name evidence="11" type="ORF">ACFPOF_15950</name>
</gene>
<dbReference type="InterPro" id="IPR000634">
    <property type="entry name" value="Ser/Thr_deHydtase_PyrdxlP-BS"/>
</dbReference>
<comment type="function">
    <text evidence="2">Catalyzes the synthesis of N-((2S)-2-amino-2-carboxyethyl)-L-glutamate (ACEGA) from O-phospho-L-serine and L-glutamate. Involved in the biosynthesis of L-2,3-diaminopropionic acid (L-Dap), a precursor of staphyloferrin B and antibiotics.</text>
</comment>
<evidence type="ECO:0000313" key="11">
    <source>
        <dbReference type="EMBL" id="MFC5404237.1"/>
    </source>
</evidence>
<name>A0ABW0HVM9_9BACL</name>
<evidence type="ECO:0000313" key="12">
    <source>
        <dbReference type="Proteomes" id="UP001596113"/>
    </source>
</evidence>
<comment type="caution">
    <text evidence="11">The sequence shown here is derived from an EMBL/GenBank/DDBJ whole genome shotgun (WGS) entry which is preliminary data.</text>
</comment>
<dbReference type="EC" id="2.5.1.140" evidence="6"/>
<keyword evidence="9" id="KW-0663">Pyridoxal phosphate</keyword>
<evidence type="ECO:0000256" key="3">
    <source>
        <dbReference type="ARBA" id="ARBA00004924"/>
    </source>
</evidence>